<accession>A0A3B0T3J3</accession>
<organism evidence="2">
    <name type="scientific">hydrothermal vent metagenome</name>
    <dbReference type="NCBI Taxonomy" id="652676"/>
    <lineage>
        <taxon>unclassified sequences</taxon>
        <taxon>metagenomes</taxon>
        <taxon>ecological metagenomes</taxon>
    </lineage>
</organism>
<feature type="domain" description="DUF7282" evidence="1">
    <location>
        <begin position="1"/>
        <end position="57"/>
    </location>
</feature>
<dbReference type="AlphaFoldDB" id="A0A3B0T3J3"/>
<dbReference type="InterPro" id="IPR055706">
    <property type="entry name" value="Slg1/2_DUF7282"/>
</dbReference>
<sequence>GESTDVIVALMDALSGSATVWPMVHIDLDADGVYTFQPPDNAIDLPGLTADGSVAVTSILIGM</sequence>
<evidence type="ECO:0000313" key="2">
    <source>
        <dbReference type="EMBL" id="VAW07897.1"/>
    </source>
</evidence>
<feature type="non-terminal residue" evidence="2">
    <location>
        <position position="1"/>
    </location>
</feature>
<evidence type="ECO:0000259" key="1">
    <source>
        <dbReference type="Pfam" id="PF23951"/>
    </source>
</evidence>
<protein>
    <recommendedName>
        <fullName evidence="1">DUF7282 domain-containing protein</fullName>
    </recommendedName>
</protein>
<dbReference type="Pfam" id="PF23951">
    <property type="entry name" value="DUF7282"/>
    <property type="match status" value="1"/>
</dbReference>
<name>A0A3B0T3J3_9ZZZZ</name>
<reference evidence="2" key="1">
    <citation type="submission" date="2018-06" db="EMBL/GenBank/DDBJ databases">
        <authorList>
            <person name="Zhirakovskaya E."/>
        </authorList>
    </citation>
    <scope>NUCLEOTIDE SEQUENCE</scope>
</reference>
<gene>
    <name evidence="2" type="ORF">MNBD_ACTINO02-371</name>
</gene>
<dbReference type="EMBL" id="UOEK01000426">
    <property type="protein sequence ID" value="VAW07897.1"/>
    <property type="molecule type" value="Genomic_DNA"/>
</dbReference>
<proteinExistence type="predicted"/>